<organism evidence="1 2">
    <name type="scientific">Verticillium longisporum</name>
    <name type="common">Verticillium dahliae var. longisporum</name>
    <dbReference type="NCBI Taxonomy" id="100787"/>
    <lineage>
        <taxon>Eukaryota</taxon>
        <taxon>Fungi</taxon>
        <taxon>Dikarya</taxon>
        <taxon>Ascomycota</taxon>
        <taxon>Pezizomycotina</taxon>
        <taxon>Sordariomycetes</taxon>
        <taxon>Hypocreomycetidae</taxon>
        <taxon>Glomerellales</taxon>
        <taxon>Plectosphaerellaceae</taxon>
        <taxon>Verticillium</taxon>
    </lineage>
</organism>
<protein>
    <submittedName>
        <fullName evidence="1">Uncharacterized protein</fullName>
    </submittedName>
</protein>
<reference evidence="2" key="1">
    <citation type="submission" date="2015-05" db="EMBL/GenBank/DDBJ databases">
        <authorList>
            <person name="Fogelqvist Johan"/>
        </authorList>
    </citation>
    <scope>NUCLEOTIDE SEQUENCE [LARGE SCALE GENOMIC DNA]</scope>
</reference>
<dbReference type="Proteomes" id="UP000045706">
    <property type="component" value="Unassembled WGS sequence"/>
</dbReference>
<dbReference type="EMBL" id="CVQI01033093">
    <property type="protein sequence ID" value="CRK43157.1"/>
    <property type="molecule type" value="Genomic_DNA"/>
</dbReference>
<sequence length="107" mass="12713">MLSVPYWLTGCSIDEIVGEQYELYDATRQTFLSIMDEERTAKQKELTLILRNLWESKGVWFWASLKSLNAWHFLLAEKASNLWQENAEAMAKQKAKHEVKYREELER</sequence>
<evidence type="ECO:0000313" key="2">
    <source>
        <dbReference type="Proteomes" id="UP000045706"/>
    </source>
</evidence>
<name>A0A0G4N9M0_VERLO</name>
<dbReference type="AlphaFoldDB" id="A0A0G4N9M0"/>
<evidence type="ECO:0000313" key="1">
    <source>
        <dbReference type="EMBL" id="CRK43157.1"/>
    </source>
</evidence>
<proteinExistence type="predicted"/>
<accession>A0A0G4N9M0</accession>
<gene>
    <name evidence="1" type="ORF">BN1723_019122</name>
</gene>